<accession>A0A0U3HUN7</accession>
<dbReference type="AlphaFoldDB" id="A0A0U3HUN7"/>
<keyword evidence="1" id="KW-0732">Signal</keyword>
<organism evidence="2 3">
    <name type="scientific">Pseudoalteromonas rubra</name>
    <dbReference type="NCBI Taxonomy" id="43658"/>
    <lineage>
        <taxon>Bacteria</taxon>
        <taxon>Pseudomonadati</taxon>
        <taxon>Pseudomonadota</taxon>
        <taxon>Gammaproteobacteria</taxon>
        <taxon>Alteromonadales</taxon>
        <taxon>Pseudoalteromonadaceae</taxon>
        <taxon>Pseudoalteromonas</taxon>
    </lineage>
</organism>
<reference evidence="2 3" key="1">
    <citation type="submission" date="2015-12" db="EMBL/GenBank/DDBJ databases">
        <title>Complete genome sequence of Pseudoalteromonas rubra SCSIO 6842, harboring a conjugative plasmid.</title>
        <authorList>
            <person name="Li B."/>
            <person name="Wang X."/>
        </authorList>
    </citation>
    <scope>NUCLEOTIDE SEQUENCE [LARGE SCALE GENOMIC DNA]</scope>
    <source>
        <strain evidence="2 3">SCSIO 6842</strain>
    </source>
</reference>
<evidence type="ECO:0000313" key="2">
    <source>
        <dbReference type="EMBL" id="ALU44696.1"/>
    </source>
</evidence>
<feature type="chain" id="PRO_5006839585" evidence="1">
    <location>
        <begin position="24"/>
        <end position="60"/>
    </location>
</feature>
<proteinExistence type="predicted"/>
<name>A0A0U3HUN7_9GAMM</name>
<dbReference type="Proteomes" id="UP000069015">
    <property type="component" value="Chromosome 1"/>
</dbReference>
<feature type="signal peptide" evidence="1">
    <location>
        <begin position="1"/>
        <end position="23"/>
    </location>
</feature>
<dbReference type="EMBL" id="CP013611">
    <property type="protein sequence ID" value="ALU44696.1"/>
    <property type="molecule type" value="Genomic_DNA"/>
</dbReference>
<protein>
    <submittedName>
        <fullName evidence="2">Uncharacterized protein</fullName>
    </submittedName>
</protein>
<sequence>MTIKKLTFILSAALSLTSAAALAQIPAKVTSLNVQDTTATFSLNAEKTHTACINGDTRQL</sequence>
<evidence type="ECO:0000256" key="1">
    <source>
        <dbReference type="SAM" id="SignalP"/>
    </source>
</evidence>
<evidence type="ECO:0000313" key="3">
    <source>
        <dbReference type="Proteomes" id="UP000069015"/>
    </source>
</evidence>
<gene>
    <name evidence="2" type="ORF">AT705_18155</name>
</gene>
<dbReference type="RefSeq" id="WP_058797667.1">
    <property type="nucleotide sequence ID" value="NZ_CP013611.1"/>
</dbReference>
<dbReference type="KEGG" id="prr:AT705_18155"/>